<feature type="domain" description="HTH tetR-type" evidence="5">
    <location>
        <begin position="9"/>
        <end position="69"/>
    </location>
</feature>
<organism evidence="6 7">
    <name type="scientific">Nocardioides aquaticus</name>
    <dbReference type="NCBI Taxonomy" id="160826"/>
    <lineage>
        <taxon>Bacteria</taxon>
        <taxon>Bacillati</taxon>
        <taxon>Actinomycetota</taxon>
        <taxon>Actinomycetes</taxon>
        <taxon>Propionibacteriales</taxon>
        <taxon>Nocardioidaceae</taxon>
        <taxon>Nocardioides</taxon>
    </lineage>
</organism>
<evidence type="ECO:0000256" key="3">
    <source>
        <dbReference type="ARBA" id="ARBA00023163"/>
    </source>
</evidence>
<evidence type="ECO:0000313" key="7">
    <source>
        <dbReference type="Proteomes" id="UP000679307"/>
    </source>
</evidence>
<dbReference type="PRINTS" id="PR00455">
    <property type="entry name" value="HTHTETR"/>
</dbReference>
<keyword evidence="7" id="KW-1185">Reference proteome</keyword>
<dbReference type="SUPFAM" id="SSF46689">
    <property type="entry name" value="Homeodomain-like"/>
    <property type="match status" value="1"/>
</dbReference>
<dbReference type="SUPFAM" id="SSF48498">
    <property type="entry name" value="Tetracyclin repressor-like, C-terminal domain"/>
    <property type="match status" value="1"/>
</dbReference>
<dbReference type="InterPro" id="IPR009057">
    <property type="entry name" value="Homeodomain-like_sf"/>
</dbReference>
<protein>
    <submittedName>
        <fullName evidence="6">HTH-type transcriptional regulator QacR</fullName>
    </submittedName>
</protein>
<accession>A0ABX8EP19</accession>
<keyword evidence="3" id="KW-0804">Transcription</keyword>
<feature type="DNA-binding region" description="H-T-H motif" evidence="4">
    <location>
        <begin position="32"/>
        <end position="51"/>
    </location>
</feature>
<dbReference type="RefSeq" id="WP_214055954.1">
    <property type="nucleotide sequence ID" value="NZ_BAAAHS010000074.1"/>
</dbReference>
<gene>
    <name evidence="6" type="primary">qacR</name>
    <name evidence="6" type="ORF">ENKNEFLB_02798</name>
</gene>
<dbReference type="Gene3D" id="1.10.357.10">
    <property type="entry name" value="Tetracycline Repressor, domain 2"/>
    <property type="match status" value="1"/>
</dbReference>
<evidence type="ECO:0000256" key="1">
    <source>
        <dbReference type="ARBA" id="ARBA00023015"/>
    </source>
</evidence>
<evidence type="ECO:0000256" key="4">
    <source>
        <dbReference type="PROSITE-ProRule" id="PRU00335"/>
    </source>
</evidence>
<reference evidence="6 7" key="1">
    <citation type="submission" date="2021-05" db="EMBL/GenBank/DDBJ databases">
        <title>Complete genome of Nocardioides aquaticus KCTC 9944T isolated from meromictic and hypersaline Ekho Lake, Antarctica.</title>
        <authorList>
            <person name="Hwang K."/>
            <person name="Kim K.M."/>
            <person name="Choe H."/>
        </authorList>
    </citation>
    <scope>NUCLEOTIDE SEQUENCE [LARGE SCALE GENOMIC DNA]</scope>
    <source>
        <strain evidence="6 7">KCTC 9944</strain>
    </source>
</reference>
<evidence type="ECO:0000256" key="2">
    <source>
        <dbReference type="ARBA" id="ARBA00023125"/>
    </source>
</evidence>
<dbReference type="EMBL" id="CP075371">
    <property type="protein sequence ID" value="QVT80403.1"/>
    <property type="molecule type" value="Genomic_DNA"/>
</dbReference>
<dbReference type="PANTHER" id="PTHR30055:SF234">
    <property type="entry name" value="HTH-TYPE TRANSCRIPTIONAL REGULATOR BETI"/>
    <property type="match status" value="1"/>
</dbReference>
<dbReference type="InterPro" id="IPR001647">
    <property type="entry name" value="HTH_TetR"/>
</dbReference>
<dbReference type="Pfam" id="PF00440">
    <property type="entry name" value="TetR_N"/>
    <property type="match status" value="1"/>
</dbReference>
<proteinExistence type="predicted"/>
<dbReference type="InterPro" id="IPR036271">
    <property type="entry name" value="Tet_transcr_reg_TetR-rel_C_sf"/>
</dbReference>
<keyword evidence="2 4" id="KW-0238">DNA-binding</keyword>
<dbReference type="InterPro" id="IPR050109">
    <property type="entry name" value="HTH-type_TetR-like_transc_reg"/>
</dbReference>
<dbReference type="Proteomes" id="UP000679307">
    <property type="component" value="Chromosome"/>
</dbReference>
<dbReference type="PROSITE" id="PS50977">
    <property type="entry name" value="HTH_TETR_2"/>
    <property type="match status" value="1"/>
</dbReference>
<name>A0ABX8EP19_9ACTN</name>
<evidence type="ECO:0000259" key="5">
    <source>
        <dbReference type="PROSITE" id="PS50977"/>
    </source>
</evidence>
<keyword evidence="1" id="KW-0805">Transcription regulation</keyword>
<dbReference type="PANTHER" id="PTHR30055">
    <property type="entry name" value="HTH-TYPE TRANSCRIPTIONAL REGULATOR RUTR"/>
    <property type="match status" value="1"/>
</dbReference>
<sequence>MAPRSPARPPAHDRLLDAADDLVAARGWAATPVDVVLARAEVAPATLYAHFGSKDRLLAATLDRRLARWDEAWATAVDEADGDRGRLLAVFDALDSFGEAYGRTRWCSFLGAAAEGTTSDEAVADAVRRDSALLRDRLVALAGPVVGEGERAQERAEELGAHLLVVVTGCLAMRLREPGDDQLSRARATAELVIDAFTTA</sequence>
<evidence type="ECO:0000313" key="6">
    <source>
        <dbReference type="EMBL" id="QVT80403.1"/>
    </source>
</evidence>